<evidence type="ECO:0000256" key="9">
    <source>
        <dbReference type="PIRSR" id="PIRSR005096-1"/>
    </source>
</evidence>
<dbReference type="GO" id="GO:0006006">
    <property type="term" value="P:glucose metabolic process"/>
    <property type="evidence" value="ECO:0007669"/>
    <property type="project" value="TreeGrafter"/>
</dbReference>
<dbReference type="GO" id="GO:0004034">
    <property type="term" value="F:aldose 1-epimerase activity"/>
    <property type="evidence" value="ECO:0007669"/>
    <property type="project" value="UniProtKB-EC"/>
</dbReference>
<proteinExistence type="inferred from homology"/>
<evidence type="ECO:0000313" key="13">
    <source>
        <dbReference type="Proteomes" id="UP000189761"/>
    </source>
</evidence>
<evidence type="ECO:0000256" key="4">
    <source>
        <dbReference type="ARBA" id="ARBA00013185"/>
    </source>
</evidence>
<sequence>MEIMQEDYGEIDGRTITAFTMVNDHGMEITCLDYGCIITKIVASDRNGHFENIVLGFDSIEEYQKYSPYFGAIIGRFAGRIKNAEFNLNGKIYQLAKNNNDNHLHGGLQGFDKVFWETKTALEADSTKLEFTYLSKSGEEGYPGNLLMKVTYTLNNKNELIISYKGESDESTLLNVTNHTYFNLSGNLKRDILNHQLTIKSRKFVELDERLIPTGKILSVENTPFDFQNGRKIKDGMTSGHVQNWIAGNGYDHPFLLTEQHNKEIILLDEESGRELIIETDEPAVVLYTGNQLEADESYSIRGVPSRNYLGLCLETQGLPDSIHNPHFPSNILKKGEVFQSVTKYKFDIKS</sequence>
<dbReference type="PIRSF" id="PIRSF005096">
    <property type="entry name" value="GALM"/>
    <property type="match status" value="1"/>
</dbReference>
<evidence type="ECO:0000256" key="5">
    <source>
        <dbReference type="ARBA" id="ARBA00014165"/>
    </source>
</evidence>
<comment type="similarity">
    <text evidence="3 8">Belongs to the aldose epimerase family.</text>
</comment>
<evidence type="ECO:0000256" key="2">
    <source>
        <dbReference type="ARBA" id="ARBA00005028"/>
    </source>
</evidence>
<dbReference type="GO" id="GO:0030246">
    <property type="term" value="F:carbohydrate binding"/>
    <property type="evidence" value="ECO:0007669"/>
    <property type="project" value="InterPro"/>
</dbReference>
<dbReference type="PANTHER" id="PTHR10091">
    <property type="entry name" value="ALDOSE-1-EPIMERASE"/>
    <property type="match status" value="1"/>
</dbReference>
<feature type="active site" description="Proton donor" evidence="9">
    <location>
        <position position="179"/>
    </location>
</feature>
<comment type="caution">
    <text evidence="12">The sequence shown here is derived from an EMBL/GenBank/DDBJ whole genome shotgun (WGS) entry which is preliminary data.</text>
</comment>
<dbReference type="InterPro" id="IPR011013">
    <property type="entry name" value="Gal_mutarotase_sf_dom"/>
</dbReference>
<dbReference type="GO" id="GO:0005737">
    <property type="term" value="C:cytoplasm"/>
    <property type="evidence" value="ECO:0007669"/>
    <property type="project" value="TreeGrafter"/>
</dbReference>
<dbReference type="EC" id="5.1.3.3" evidence="4 8"/>
<dbReference type="InterPro" id="IPR047215">
    <property type="entry name" value="Galactose_mutarotase-like"/>
</dbReference>
<feature type="active site" description="Proton acceptor" evidence="9">
    <location>
        <position position="315"/>
    </location>
</feature>
<dbReference type="AlphaFoldDB" id="A0A8E2I4H8"/>
<evidence type="ECO:0000256" key="11">
    <source>
        <dbReference type="PIRSR" id="PIRSR005096-3"/>
    </source>
</evidence>
<organism evidence="12 13">
    <name type="scientific">Heyndrickxia oleronia</name>
    <dbReference type="NCBI Taxonomy" id="38875"/>
    <lineage>
        <taxon>Bacteria</taxon>
        <taxon>Bacillati</taxon>
        <taxon>Bacillota</taxon>
        <taxon>Bacilli</taxon>
        <taxon>Bacillales</taxon>
        <taxon>Bacillaceae</taxon>
        <taxon>Heyndrickxia</taxon>
    </lineage>
</organism>
<dbReference type="Proteomes" id="UP000189761">
    <property type="component" value="Unassembled WGS sequence"/>
</dbReference>
<dbReference type="SUPFAM" id="SSF74650">
    <property type="entry name" value="Galactose mutarotase-like"/>
    <property type="match status" value="1"/>
</dbReference>
<dbReference type="NCBIfam" id="NF008277">
    <property type="entry name" value="PRK11055.1"/>
    <property type="match status" value="1"/>
</dbReference>
<dbReference type="InterPro" id="IPR008183">
    <property type="entry name" value="Aldose_1/G6P_1-epimerase"/>
</dbReference>
<evidence type="ECO:0000256" key="6">
    <source>
        <dbReference type="ARBA" id="ARBA00023235"/>
    </source>
</evidence>
<comment type="pathway">
    <text evidence="2 8">Carbohydrate metabolism; hexose metabolism.</text>
</comment>
<evidence type="ECO:0000256" key="7">
    <source>
        <dbReference type="ARBA" id="ARBA00023277"/>
    </source>
</evidence>
<dbReference type="RefSeq" id="WP_058005490.1">
    <property type="nucleotide sequence ID" value="NZ_CP065424.1"/>
</dbReference>
<name>A0A8E2I4H8_9BACI</name>
<dbReference type="PANTHER" id="PTHR10091:SF0">
    <property type="entry name" value="GALACTOSE MUTAROTASE"/>
    <property type="match status" value="1"/>
</dbReference>
<dbReference type="InterPro" id="IPR014718">
    <property type="entry name" value="GH-type_carb-bd"/>
</dbReference>
<keyword evidence="13" id="KW-1185">Reference proteome</keyword>
<feature type="binding site" evidence="10">
    <location>
        <position position="252"/>
    </location>
    <ligand>
        <name>beta-D-galactose</name>
        <dbReference type="ChEBI" id="CHEBI:27667"/>
    </ligand>
</feature>
<evidence type="ECO:0000313" key="12">
    <source>
        <dbReference type="EMBL" id="OOP66546.1"/>
    </source>
</evidence>
<dbReference type="EMBL" id="MTLA01000298">
    <property type="protein sequence ID" value="OOP66546.1"/>
    <property type="molecule type" value="Genomic_DNA"/>
</dbReference>
<dbReference type="PROSITE" id="PS00545">
    <property type="entry name" value="ALDOSE_1_EPIMERASE"/>
    <property type="match status" value="1"/>
</dbReference>
<dbReference type="CDD" id="cd09019">
    <property type="entry name" value="galactose_mutarotase_like"/>
    <property type="match status" value="1"/>
</dbReference>
<dbReference type="InterPro" id="IPR018052">
    <property type="entry name" value="Ald1_epimerase_CS"/>
</dbReference>
<evidence type="ECO:0000256" key="3">
    <source>
        <dbReference type="ARBA" id="ARBA00006206"/>
    </source>
</evidence>
<feature type="binding site" evidence="11">
    <location>
        <begin position="179"/>
        <end position="181"/>
    </location>
    <ligand>
        <name>beta-D-galactose</name>
        <dbReference type="ChEBI" id="CHEBI:27667"/>
    </ligand>
</feature>
<evidence type="ECO:0000256" key="10">
    <source>
        <dbReference type="PIRSR" id="PIRSR005096-2"/>
    </source>
</evidence>
<dbReference type="InterPro" id="IPR015443">
    <property type="entry name" value="Aldose_1-epimerase"/>
</dbReference>
<evidence type="ECO:0000256" key="1">
    <source>
        <dbReference type="ARBA" id="ARBA00001614"/>
    </source>
</evidence>
<protein>
    <recommendedName>
        <fullName evidence="5 8">Aldose 1-epimerase</fullName>
        <ecNumber evidence="4 8">5.1.3.3</ecNumber>
    </recommendedName>
</protein>
<keyword evidence="7 8" id="KW-0119">Carbohydrate metabolism</keyword>
<accession>A0A8E2I4H8</accession>
<comment type="catalytic activity">
    <reaction evidence="1 8">
        <text>alpha-D-glucose = beta-D-glucose</text>
        <dbReference type="Rhea" id="RHEA:10264"/>
        <dbReference type="ChEBI" id="CHEBI:15903"/>
        <dbReference type="ChEBI" id="CHEBI:17925"/>
        <dbReference type="EC" id="5.1.3.3"/>
    </reaction>
</comment>
<evidence type="ECO:0000256" key="8">
    <source>
        <dbReference type="PIRNR" id="PIRNR005096"/>
    </source>
</evidence>
<dbReference type="Pfam" id="PF01263">
    <property type="entry name" value="Aldose_epim"/>
    <property type="match status" value="1"/>
</dbReference>
<dbReference type="GO" id="GO:0033499">
    <property type="term" value="P:galactose catabolic process via UDP-galactose, Leloir pathway"/>
    <property type="evidence" value="ECO:0007669"/>
    <property type="project" value="TreeGrafter"/>
</dbReference>
<reference evidence="12 13" key="1">
    <citation type="submission" date="2017-01" db="EMBL/GenBank/DDBJ databases">
        <title>Draft genome sequence of Bacillus oleronius.</title>
        <authorList>
            <person name="Allam M."/>
        </authorList>
    </citation>
    <scope>NUCLEOTIDE SEQUENCE [LARGE SCALE GENOMIC DNA]</scope>
    <source>
        <strain evidence="12 13">DSM 9356</strain>
    </source>
</reference>
<keyword evidence="6 8" id="KW-0413">Isomerase</keyword>
<dbReference type="UniPathway" id="UPA00242"/>
<gene>
    <name evidence="12" type="ORF">BWZ43_20475</name>
</gene>
<dbReference type="Gene3D" id="2.70.98.10">
    <property type="match status" value="1"/>
</dbReference>